<dbReference type="RefSeq" id="WP_377188273.1">
    <property type="nucleotide sequence ID" value="NZ_JBHUPD010000003.1"/>
</dbReference>
<dbReference type="InterPro" id="IPR013249">
    <property type="entry name" value="RNA_pol_sigma70_r4_t2"/>
</dbReference>
<dbReference type="InterPro" id="IPR014284">
    <property type="entry name" value="RNA_pol_sigma-70_dom"/>
</dbReference>
<dbReference type="PANTHER" id="PTHR43133:SF46">
    <property type="entry name" value="RNA POLYMERASE SIGMA-70 FACTOR ECF SUBFAMILY"/>
    <property type="match status" value="1"/>
</dbReference>
<dbReference type="Gene3D" id="1.10.10.10">
    <property type="entry name" value="Winged helix-like DNA-binding domain superfamily/Winged helix DNA-binding domain"/>
    <property type="match status" value="1"/>
</dbReference>
<proteinExistence type="inferred from homology"/>
<dbReference type="InterPro" id="IPR007627">
    <property type="entry name" value="RNA_pol_sigma70_r2"/>
</dbReference>
<evidence type="ECO:0000256" key="4">
    <source>
        <dbReference type="ARBA" id="ARBA00023163"/>
    </source>
</evidence>
<reference evidence="7" key="1">
    <citation type="journal article" date="2019" name="Int. J. Syst. Evol. Microbiol.">
        <title>The Global Catalogue of Microorganisms (GCM) 10K type strain sequencing project: providing services to taxonomists for standard genome sequencing and annotation.</title>
        <authorList>
            <consortium name="The Broad Institute Genomics Platform"/>
            <consortium name="The Broad Institute Genome Sequencing Center for Infectious Disease"/>
            <person name="Wu L."/>
            <person name="Ma J."/>
        </authorList>
    </citation>
    <scope>NUCLEOTIDE SEQUENCE [LARGE SCALE GENOMIC DNA]</scope>
    <source>
        <strain evidence="7">KCTC 22437</strain>
    </source>
</reference>
<sequence length="195" mass="22169">MNNGLLENLTDQELLTQLTAECSRAAFDVLYNRYWKQVLNQAFKRLGDAEAAQDVAQEVFFQLWKKGTSENLIIGNLGGYLFVSVRNGVLRHFEKASRYESLSDVVSEMEQLHAGADGNLLYQEFLNSFSALINSLPPQQQIIFRLRFDDGLSTQEIAEQLDLSVKTVRNHLGRALATCREALLLQVIISFFLHR</sequence>
<dbReference type="InterPro" id="IPR039425">
    <property type="entry name" value="RNA_pol_sigma-70-like"/>
</dbReference>
<dbReference type="Pfam" id="PF08281">
    <property type="entry name" value="Sigma70_r4_2"/>
    <property type="match status" value="1"/>
</dbReference>
<dbReference type="InterPro" id="IPR036388">
    <property type="entry name" value="WH-like_DNA-bd_sf"/>
</dbReference>
<dbReference type="InterPro" id="IPR000792">
    <property type="entry name" value="Tscrpt_reg_LuxR_C"/>
</dbReference>
<dbReference type="InterPro" id="IPR013325">
    <property type="entry name" value="RNA_pol_sigma_r2"/>
</dbReference>
<evidence type="ECO:0000256" key="3">
    <source>
        <dbReference type="ARBA" id="ARBA00023082"/>
    </source>
</evidence>
<organism evidence="6 7">
    <name type="scientific">Mucilaginibacter ximonensis</name>
    <dbReference type="NCBI Taxonomy" id="538021"/>
    <lineage>
        <taxon>Bacteria</taxon>
        <taxon>Pseudomonadati</taxon>
        <taxon>Bacteroidota</taxon>
        <taxon>Sphingobacteriia</taxon>
        <taxon>Sphingobacteriales</taxon>
        <taxon>Sphingobacteriaceae</taxon>
        <taxon>Mucilaginibacter</taxon>
    </lineage>
</organism>
<dbReference type="InterPro" id="IPR013324">
    <property type="entry name" value="RNA_pol_sigma_r3/r4-like"/>
</dbReference>
<evidence type="ECO:0000259" key="5">
    <source>
        <dbReference type="SMART" id="SM00421"/>
    </source>
</evidence>
<feature type="domain" description="HTH luxR-type" evidence="5">
    <location>
        <begin position="133"/>
        <end position="187"/>
    </location>
</feature>
<dbReference type="SUPFAM" id="SSF88946">
    <property type="entry name" value="Sigma2 domain of RNA polymerase sigma factors"/>
    <property type="match status" value="1"/>
</dbReference>
<comment type="similarity">
    <text evidence="1">Belongs to the sigma-70 factor family. ECF subfamily.</text>
</comment>
<comment type="caution">
    <text evidence="6">The sequence shown here is derived from an EMBL/GenBank/DDBJ whole genome shotgun (WGS) entry which is preliminary data.</text>
</comment>
<dbReference type="Gene3D" id="1.10.1740.10">
    <property type="match status" value="1"/>
</dbReference>
<dbReference type="NCBIfam" id="TIGR02937">
    <property type="entry name" value="sigma70-ECF"/>
    <property type="match status" value="1"/>
</dbReference>
<keyword evidence="2" id="KW-0805">Transcription regulation</keyword>
<dbReference type="Pfam" id="PF04542">
    <property type="entry name" value="Sigma70_r2"/>
    <property type="match status" value="1"/>
</dbReference>
<keyword evidence="4" id="KW-0804">Transcription</keyword>
<dbReference type="SMART" id="SM00421">
    <property type="entry name" value="HTH_LUXR"/>
    <property type="match status" value="1"/>
</dbReference>
<dbReference type="CDD" id="cd06171">
    <property type="entry name" value="Sigma70_r4"/>
    <property type="match status" value="1"/>
</dbReference>
<evidence type="ECO:0000256" key="1">
    <source>
        <dbReference type="ARBA" id="ARBA00010641"/>
    </source>
</evidence>
<name>A0ABW5YFJ9_9SPHI</name>
<protein>
    <submittedName>
        <fullName evidence="6">RNA polymerase sigma factor</fullName>
    </submittedName>
</protein>
<gene>
    <name evidence="6" type="ORF">ACFS5N_16870</name>
</gene>
<keyword evidence="7" id="KW-1185">Reference proteome</keyword>
<dbReference type="PANTHER" id="PTHR43133">
    <property type="entry name" value="RNA POLYMERASE ECF-TYPE SIGMA FACTO"/>
    <property type="match status" value="1"/>
</dbReference>
<evidence type="ECO:0000256" key="2">
    <source>
        <dbReference type="ARBA" id="ARBA00023015"/>
    </source>
</evidence>
<dbReference type="EMBL" id="JBHUPD010000003">
    <property type="protein sequence ID" value="MFD2874158.1"/>
    <property type="molecule type" value="Genomic_DNA"/>
</dbReference>
<evidence type="ECO:0000313" key="7">
    <source>
        <dbReference type="Proteomes" id="UP001597557"/>
    </source>
</evidence>
<evidence type="ECO:0000313" key="6">
    <source>
        <dbReference type="EMBL" id="MFD2874158.1"/>
    </source>
</evidence>
<keyword evidence="3" id="KW-0731">Sigma factor</keyword>
<dbReference type="Proteomes" id="UP001597557">
    <property type="component" value="Unassembled WGS sequence"/>
</dbReference>
<dbReference type="SUPFAM" id="SSF88659">
    <property type="entry name" value="Sigma3 and sigma4 domains of RNA polymerase sigma factors"/>
    <property type="match status" value="1"/>
</dbReference>
<accession>A0ABW5YFJ9</accession>